<dbReference type="OrthoDB" id="448448at2759"/>
<evidence type="ECO:0000259" key="8">
    <source>
        <dbReference type="PROSITE" id="PS51194"/>
    </source>
</evidence>
<feature type="non-terminal residue" evidence="9">
    <location>
        <position position="1"/>
    </location>
</feature>
<keyword evidence="4" id="KW-0378">Hydrolase</keyword>
<evidence type="ECO:0000256" key="6">
    <source>
        <dbReference type="ARBA" id="ARBA00022840"/>
    </source>
</evidence>
<evidence type="ECO:0000256" key="5">
    <source>
        <dbReference type="ARBA" id="ARBA00022833"/>
    </source>
</evidence>
<dbReference type="CDD" id="cd18793">
    <property type="entry name" value="SF2_C_SNF"/>
    <property type="match status" value="1"/>
</dbReference>
<evidence type="ECO:0000256" key="2">
    <source>
        <dbReference type="ARBA" id="ARBA00022741"/>
    </source>
</evidence>
<dbReference type="Proteomes" id="UP000799772">
    <property type="component" value="Unassembled WGS sequence"/>
</dbReference>
<dbReference type="SMART" id="SM00490">
    <property type="entry name" value="HELICc"/>
    <property type="match status" value="1"/>
</dbReference>
<keyword evidence="6" id="KW-0067">ATP-binding</keyword>
<dbReference type="Pfam" id="PF00271">
    <property type="entry name" value="Helicase_C"/>
    <property type="match status" value="1"/>
</dbReference>
<dbReference type="PROSITE" id="PS00518">
    <property type="entry name" value="ZF_RING_1"/>
    <property type="match status" value="1"/>
</dbReference>
<reference evidence="9" key="1">
    <citation type="journal article" date="2020" name="Stud. Mycol.">
        <title>101 Dothideomycetes genomes: a test case for predicting lifestyles and emergence of pathogens.</title>
        <authorList>
            <person name="Haridas S."/>
            <person name="Albert R."/>
            <person name="Binder M."/>
            <person name="Bloem J."/>
            <person name="Labutti K."/>
            <person name="Salamov A."/>
            <person name="Andreopoulos B."/>
            <person name="Baker S."/>
            <person name="Barry K."/>
            <person name="Bills G."/>
            <person name="Bluhm B."/>
            <person name="Cannon C."/>
            <person name="Castanera R."/>
            <person name="Culley D."/>
            <person name="Daum C."/>
            <person name="Ezra D."/>
            <person name="Gonzalez J."/>
            <person name="Henrissat B."/>
            <person name="Kuo A."/>
            <person name="Liang C."/>
            <person name="Lipzen A."/>
            <person name="Lutzoni F."/>
            <person name="Magnuson J."/>
            <person name="Mondo S."/>
            <person name="Nolan M."/>
            <person name="Ohm R."/>
            <person name="Pangilinan J."/>
            <person name="Park H.-J."/>
            <person name="Ramirez L."/>
            <person name="Alfaro M."/>
            <person name="Sun H."/>
            <person name="Tritt A."/>
            <person name="Yoshinaga Y."/>
            <person name="Zwiers L.-H."/>
            <person name="Turgeon B."/>
            <person name="Goodwin S."/>
            <person name="Spatafora J."/>
            <person name="Crous P."/>
            <person name="Grigoriev I."/>
        </authorList>
    </citation>
    <scope>NUCLEOTIDE SEQUENCE</scope>
    <source>
        <strain evidence="9">CBS 133067</strain>
    </source>
</reference>
<dbReference type="SUPFAM" id="SSF52540">
    <property type="entry name" value="P-loop containing nucleoside triphosphate hydrolases"/>
    <property type="match status" value="2"/>
</dbReference>
<keyword evidence="5" id="KW-0862">Zinc</keyword>
<feature type="domain" description="Helicase ATP-binding" evidence="7">
    <location>
        <begin position="45"/>
        <end position="230"/>
    </location>
</feature>
<dbReference type="Gene3D" id="3.40.50.10810">
    <property type="entry name" value="Tandem AAA-ATPase domain"/>
    <property type="match status" value="1"/>
</dbReference>
<dbReference type="InterPro" id="IPR017907">
    <property type="entry name" value="Znf_RING_CS"/>
</dbReference>
<evidence type="ECO:0000256" key="4">
    <source>
        <dbReference type="ARBA" id="ARBA00022801"/>
    </source>
</evidence>
<evidence type="ECO:0000313" key="9">
    <source>
        <dbReference type="EMBL" id="KAF2102280.1"/>
    </source>
</evidence>
<dbReference type="PROSITE" id="PS51194">
    <property type="entry name" value="HELICASE_CTER"/>
    <property type="match status" value="1"/>
</dbReference>
<evidence type="ECO:0000259" key="7">
    <source>
        <dbReference type="PROSITE" id="PS51192"/>
    </source>
</evidence>
<name>A0A9P4M9M5_9PEZI</name>
<dbReference type="InterPro" id="IPR050628">
    <property type="entry name" value="SNF2_RAD54_helicase_TF"/>
</dbReference>
<evidence type="ECO:0000256" key="1">
    <source>
        <dbReference type="ARBA" id="ARBA00022723"/>
    </source>
</evidence>
<protein>
    <submittedName>
        <fullName evidence="9">Uncharacterized protein</fullName>
    </submittedName>
</protein>
<gene>
    <name evidence="9" type="ORF">NA57DRAFT_35076</name>
</gene>
<dbReference type="CDD" id="cd18008">
    <property type="entry name" value="DEXDc_SHPRH-like"/>
    <property type="match status" value="1"/>
</dbReference>
<dbReference type="InterPro" id="IPR014001">
    <property type="entry name" value="Helicase_ATP-bd"/>
</dbReference>
<dbReference type="AlphaFoldDB" id="A0A9P4M9M5"/>
<dbReference type="InterPro" id="IPR001650">
    <property type="entry name" value="Helicase_C-like"/>
</dbReference>
<keyword evidence="10" id="KW-1185">Reference proteome</keyword>
<accession>A0A9P4M9M5</accession>
<proteinExistence type="predicted"/>
<dbReference type="InterPro" id="IPR000330">
    <property type="entry name" value="SNF2_N"/>
</dbReference>
<comment type="caution">
    <text evidence="9">The sequence shown here is derived from an EMBL/GenBank/DDBJ whole genome shotgun (WGS) entry which is preliminary data.</text>
</comment>
<dbReference type="GO" id="GO:0006281">
    <property type="term" value="P:DNA repair"/>
    <property type="evidence" value="ECO:0007669"/>
    <property type="project" value="TreeGrafter"/>
</dbReference>
<dbReference type="SMART" id="SM00487">
    <property type="entry name" value="DEXDc"/>
    <property type="match status" value="1"/>
</dbReference>
<keyword evidence="1" id="KW-0479">Metal-binding</keyword>
<dbReference type="InterPro" id="IPR049730">
    <property type="entry name" value="SNF2/RAD54-like_C"/>
</dbReference>
<organism evidence="9 10">
    <name type="scientific">Rhizodiscina lignyota</name>
    <dbReference type="NCBI Taxonomy" id="1504668"/>
    <lineage>
        <taxon>Eukaryota</taxon>
        <taxon>Fungi</taxon>
        <taxon>Dikarya</taxon>
        <taxon>Ascomycota</taxon>
        <taxon>Pezizomycotina</taxon>
        <taxon>Dothideomycetes</taxon>
        <taxon>Pleosporomycetidae</taxon>
        <taxon>Aulographales</taxon>
        <taxon>Rhizodiscinaceae</taxon>
        <taxon>Rhizodiscina</taxon>
    </lineage>
</organism>
<dbReference type="PANTHER" id="PTHR45626">
    <property type="entry name" value="TRANSCRIPTION TERMINATION FACTOR 2-RELATED"/>
    <property type="match status" value="1"/>
</dbReference>
<keyword evidence="2" id="KW-0547">Nucleotide-binding</keyword>
<dbReference type="EMBL" id="ML978123">
    <property type="protein sequence ID" value="KAF2102280.1"/>
    <property type="molecule type" value="Genomic_DNA"/>
</dbReference>
<dbReference type="Gene3D" id="3.40.50.300">
    <property type="entry name" value="P-loop containing nucleotide triphosphate hydrolases"/>
    <property type="match status" value="1"/>
</dbReference>
<dbReference type="Pfam" id="PF00176">
    <property type="entry name" value="SNF2-rel_dom"/>
    <property type="match status" value="1"/>
</dbReference>
<dbReference type="InterPro" id="IPR038718">
    <property type="entry name" value="SNF2-like_sf"/>
</dbReference>
<sequence length="545" mass="60808">HQKEALDFVTQRETGNLPSELSLWKRNEIDADEPFFQHVFTGAKRPQQDEAPSGIIADEMGLGKSLVIISTISGSLDRAKEFVTTEDQQPWKDQKKMTRSGATLVIAPSSLLIDSWVDELRKHTYPGSLSFHKHLGQSRHAETHLLCEKVIIFTTYATVAAEYCKGNSTLAKINWFRIVLDEAHDIRNSSTKQFQAVSSLSAKHRWCLSGTPIQNDLEDLGALVSFLRVPVLENGPTFRKFITNPILSNTSGRFQNLRTLLQTICIRRTREIDMAVSGYANRKVNSTVLESLLKLRLFCNNGSARSLLAIGPDGLPMDADEFLSYLQQSDQNICTYCSSIVYTIDNSADTDGGRLMSTCAHLICRNCIIVFSSWKVTLSLVGKLLRHWGLRYDSIDGSLKLAQRKKVLDDFRSPKGANILLMTLGTSAVGLNLAVASRIYLLEPQWNPSIESQAIGRAVRLGQTDQVIIKRYVMENTIEEVRICSVAVEVFVRLTSSKSNVLSRQQRKLQLAGGGFGKEGMSERFQSMLVSLINDTKANRSIDIS</sequence>
<dbReference type="PROSITE" id="PS51192">
    <property type="entry name" value="HELICASE_ATP_BIND_1"/>
    <property type="match status" value="1"/>
</dbReference>
<evidence type="ECO:0000256" key="3">
    <source>
        <dbReference type="ARBA" id="ARBA00022771"/>
    </source>
</evidence>
<dbReference type="GO" id="GO:0016787">
    <property type="term" value="F:hydrolase activity"/>
    <property type="evidence" value="ECO:0007669"/>
    <property type="project" value="UniProtKB-KW"/>
</dbReference>
<dbReference type="GO" id="GO:0005634">
    <property type="term" value="C:nucleus"/>
    <property type="evidence" value="ECO:0007669"/>
    <property type="project" value="TreeGrafter"/>
</dbReference>
<dbReference type="InterPro" id="IPR027417">
    <property type="entry name" value="P-loop_NTPase"/>
</dbReference>
<dbReference type="GO" id="GO:0005524">
    <property type="term" value="F:ATP binding"/>
    <property type="evidence" value="ECO:0007669"/>
    <property type="project" value="UniProtKB-KW"/>
</dbReference>
<dbReference type="GO" id="GO:0008094">
    <property type="term" value="F:ATP-dependent activity, acting on DNA"/>
    <property type="evidence" value="ECO:0007669"/>
    <property type="project" value="TreeGrafter"/>
</dbReference>
<keyword evidence="3" id="KW-0863">Zinc-finger</keyword>
<dbReference type="GO" id="GO:0008270">
    <property type="term" value="F:zinc ion binding"/>
    <property type="evidence" value="ECO:0007669"/>
    <property type="project" value="UniProtKB-KW"/>
</dbReference>
<evidence type="ECO:0000313" key="10">
    <source>
        <dbReference type="Proteomes" id="UP000799772"/>
    </source>
</evidence>
<dbReference type="PANTHER" id="PTHR45626:SF52">
    <property type="entry name" value="SINGLE-STRANDED DNA-DEPENDENT ATPASE (EUROFUNG)"/>
    <property type="match status" value="1"/>
</dbReference>
<feature type="domain" description="Helicase C-terminal" evidence="8">
    <location>
        <begin position="356"/>
        <end position="510"/>
    </location>
</feature>